<protein>
    <submittedName>
        <fullName evidence="4">F-box/FBD/LRR-repeat protein</fullName>
    </submittedName>
</protein>
<dbReference type="InterPro" id="IPR053781">
    <property type="entry name" value="F-box_AtFBL13-like"/>
</dbReference>
<comment type="caution">
    <text evidence="4">The sequence shown here is derived from an EMBL/GenBank/DDBJ whole genome shotgun (WGS) entry which is preliminary data.</text>
</comment>
<dbReference type="Gene3D" id="3.80.10.10">
    <property type="entry name" value="Ribonuclease Inhibitor"/>
    <property type="match status" value="1"/>
</dbReference>
<dbReference type="SUPFAM" id="SSF81383">
    <property type="entry name" value="F-box domain"/>
    <property type="match status" value="1"/>
</dbReference>
<dbReference type="Proteomes" id="UP000623129">
    <property type="component" value="Unassembled WGS sequence"/>
</dbReference>
<feature type="domain" description="F-box/LRR-repeat protein 15/At3g58940/PEG3-like LRR" evidence="3">
    <location>
        <begin position="144"/>
        <end position="366"/>
    </location>
</feature>
<dbReference type="AlphaFoldDB" id="A0A833RJD4"/>
<evidence type="ECO:0000313" key="5">
    <source>
        <dbReference type="Proteomes" id="UP000623129"/>
    </source>
</evidence>
<dbReference type="CDD" id="cd22160">
    <property type="entry name" value="F-box_AtFBL13-like"/>
    <property type="match status" value="1"/>
</dbReference>
<evidence type="ECO:0000313" key="4">
    <source>
        <dbReference type="EMBL" id="KAF3341732.1"/>
    </source>
</evidence>
<dbReference type="Pfam" id="PF24758">
    <property type="entry name" value="LRR_At5g56370"/>
    <property type="match status" value="1"/>
</dbReference>
<sequence length="494" mass="55626">MNSSSDSVNDSVYARDNSTYQIRYFTETHNETKKRKRDHSLALPPEYDLISCLPDCVLFAIISRLPVNEAARTTILSSRWRYLWTFAPLYLDSHNLSSGNTRPACSMMYCGIKDVISRVLERHCGSVCRFRLAHVCFGGNELCLRNWLDNLSKRGVQEISLGFDPPCNQLPTSLLMCKSLRSLKLHGSWFPSTSEINPCFSSLIDLTLSNTIISGSDLKSVLICCKRLESLSLLNLPFNLPVGAREMEICSSSLKSLVVTDSPLRKICIENAPNLERLLLGTGMPVSTWVKVVHAPKMEVLGFLDMGSYNKFEVGDTILKGNDLSISTLICGVKILAISVDFNTVSQASTAVRFLRCFPFLETLHIRFFHFVDAIETPDYKYWDLQDPIDCLDYSLGKVTFQSYVGNSVELDFVKFFLSRANCLMNLTIVPKRDVWTAKMEKDLLCIRNEVSPNTLVYLATEKHLSGGCFSADAGNLSVRDPFRYSLRENLVLL</sequence>
<gene>
    <name evidence="4" type="ORF">FCM35_KLT00370</name>
</gene>
<dbReference type="SUPFAM" id="SSF52047">
    <property type="entry name" value="RNI-like"/>
    <property type="match status" value="1"/>
</dbReference>
<feature type="domain" description="F-box" evidence="1">
    <location>
        <begin position="50"/>
        <end position="88"/>
    </location>
</feature>
<dbReference type="EMBL" id="SWLB01000001">
    <property type="protein sequence ID" value="KAF3341732.1"/>
    <property type="molecule type" value="Genomic_DNA"/>
</dbReference>
<organism evidence="4 5">
    <name type="scientific">Carex littledalei</name>
    <dbReference type="NCBI Taxonomy" id="544730"/>
    <lineage>
        <taxon>Eukaryota</taxon>
        <taxon>Viridiplantae</taxon>
        <taxon>Streptophyta</taxon>
        <taxon>Embryophyta</taxon>
        <taxon>Tracheophyta</taxon>
        <taxon>Spermatophyta</taxon>
        <taxon>Magnoliopsida</taxon>
        <taxon>Liliopsida</taxon>
        <taxon>Poales</taxon>
        <taxon>Cyperaceae</taxon>
        <taxon>Cyperoideae</taxon>
        <taxon>Cariceae</taxon>
        <taxon>Carex</taxon>
        <taxon>Carex subgen. Euthyceras</taxon>
    </lineage>
</organism>
<dbReference type="InterPro" id="IPR001810">
    <property type="entry name" value="F-box_dom"/>
</dbReference>
<feature type="domain" description="FBD" evidence="2">
    <location>
        <begin position="387"/>
        <end position="429"/>
    </location>
</feature>
<proteinExistence type="predicted"/>
<dbReference type="InterPro" id="IPR032675">
    <property type="entry name" value="LRR_dom_sf"/>
</dbReference>
<dbReference type="InterPro" id="IPR036047">
    <property type="entry name" value="F-box-like_dom_sf"/>
</dbReference>
<dbReference type="InterPro" id="IPR055302">
    <property type="entry name" value="F-box_dom-containing"/>
</dbReference>
<dbReference type="InterPro" id="IPR055411">
    <property type="entry name" value="LRR_FXL15/At3g58940/PEG3-like"/>
</dbReference>
<name>A0A833RJD4_9POAL</name>
<evidence type="ECO:0000259" key="1">
    <source>
        <dbReference type="Pfam" id="PF00646"/>
    </source>
</evidence>
<reference evidence="4" key="1">
    <citation type="submission" date="2020-01" db="EMBL/GenBank/DDBJ databases">
        <title>Genome sequence of Kobresia littledalei, the first chromosome-level genome in the family Cyperaceae.</title>
        <authorList>
            <person name="Qu G."/>
        </authorList>
    </citation>
    <scope>NUCLEOTIDE SEQUENCE</scope>
    <source>
        <strain evidence="4">C.B.Clarke</strain>
        <tissue evidence="4">Leaf</tissue>
    </source>
</reference>
<dbReference type="OrthoDB" id="1298252at2759"/>
<dbReference type="PANTHER" id="PTHR32141:SF179">
    <property type="entry name" value="F-BOX DOMAIN-CONTAINING PROTEIN"/>
    <property type="match status" value="1"/>
</dbReference>
<dbReference type="Pfam" id="PF00646">
    <property type="entry name" value="F-box"/>
    <property type="match status" value="1"/>
</dbReference>
<evidence type="ECO:0000259" key="2">
    <source>
        <dbReference type="Pfam" id="PF08387"/>
    </source>
</evidence>
<dbReference type="PANTHER" id="PTHR32141">
    <property type="match status" value="1"/>
</dbReference>
<keyword evidence="5" id="KW-1185">Reference proteome</keyword>
<evidence type="ECO:0000259" key="3">
    <source>
        <dbReference type="Pfam" id="PF24758"/>
    </source>
</evidence>
<accession>A0A833RJD4</accession>
<dbReference type="InterPro" id="IPR006566">
    <property type="entry name" value="FBD"/>
</dbReference>
<dbReference type="Pfam" id="PF08387">
    <property type="entry name" value="FBD"/>
    <property type="match status" value="1"/>
</dbReference>